<reference evidence="2 3" key="2">
    <citation type="submission" date="2016-08" db="EMBL/GenBank/DDBJ databases">
        <title>Orenia metallireducens sp. nov. strain Z6, a Novel Metal-reducing Firmicute from the Deep Subsurface.</title>
        <authorList>
            <person name="Maxim B.I."/>
            <person name="Kenneth K."/>
            <person name="Flynn T.M."/>
            <person name="Oloughlin E.J."/>
            <person name="Locke R.A."/>
            <person name="Weber J.R."/>
            <person name="Egan S.M."/>
            <person name="Mackie R.I."/>
            <person name="Cann I.K."/>
        </authorList>
    </citation>
    <scope>NUCLEOTIDE SEQUENCE [LARGE SCALE GENOMIC DNA]</scope>
    <source>
        <strain evidence="2 3">Z6</strain>
    </source>
</reference>
<proteinExistence type="predicted"/>
<evidence type="ECO:0000256" key="1">
    <source>
        <dbReference type="SAM" id="SignalP"/>
    </source>
</evidence>
<evidence type="ECO:0000313" key="2">
    <source>
        <dbReference type="EMBL" id="OCL25380.1"/>
    </source>
</evidence>
<reference evidence="3" key="1">
    <citation type="submission" date="2016-07" db="EMBL/GenBank/DDBJ databases">
        <authorList>
            <person name="Florea S."/>
            <person name="Webb J.S."/>
            <person name="Jaromczyk J."/>
            <person name="Schardl C.L."/>
        </authorList>
    </citation>
    <scope>NUCLEOTIDE SEQUENCE [LARGE SCALE GENOMIC DNA]</scope>
    <source>
        <strain evidence="3">Z6</strain>
    </source>
</reference>
<accession>A0A1C0A5F7</accession>
<feature type="signal peptide" evidence="1">
    <location>
        <begin position="1"/>
        <end position="24"/>
    </location>
</feature>
<name>A0A1C0A5F7_9FIRM</name>
<sequence length="258" mass="30600">MKKSISIFLITVLLVSSTSSVSIAKAKNEKHKHKNQHSYSNISVDNNFIKKVFNIGDKEIRYFKDFNIGTEELSLILYLYSISNKDITTTDINFIVENKDNLPRLTWYLGLPPIIFEDGIITLRHPKLDRTLPPLGQKVYKNSRKGPVKEKIDIDDNKYEYEYDSKPARIKEKIEIKADKYEYKYENKRLGIEEKLEVKYPSYKYEYHYKNERTGENIKKEGRGYPLSPRYFYQKLKDKKERESNFNVSIRIDINLSR</sequence>
<dbReference type="RefSeq" id="WP_068719292.1">
    <property type="nucleotide sequence ID" value="NZ_LWDV01000010.1"/>
</dbReference>
<evidence type="ECO:0000313" key="3">
    <source>
        <dbReference type="Proteomes" id="UP000093514"/>
    </source>
</evidence>
<organism evidence="2 3">
    <name type="scientific">Orenia metallireducens</name>
    <dbReference type="NCBI Taxonomy" id="1413210"/>
    <lineage>
        <taxon>Bacteria</taxon>
        <taxon>Bacillati</taxon>
        <taxon>Bacillota</taxon>
        <taxon>Clostridia</taxon>
        <taxon>Halanaerobiales</taxon>
        <taxon>Halobacteroidaceae</taxon>
        <taxon>Orenia</taxon>
    </lineage>
</organism>
<dbReference type="OrthoDB" id="2111217at2"/>
<keyword evidence="1" id="KW-0732">Signal</keyword>
<feature type="chain" id="PRO_5039003379" evidence="1">
    <location>
        <begin position="25"/>
        <end position="258"/>
    </location>
</feature>
<dbReference type="AlphaFoldDB" id="A0A1C0A5F7"/>
<gene>
    <name evidence="2" type="ORF">U472_13595</name>
</gene>
<dbReference type="EMBL" id="LWDV01000010">
    <property type="protein sequence ID" value="OCL25380.1"/>
    <property type="molecule type" value="Genomic_DNA"/>
</dbReference>
<protein>
    <submittedName>
        <fullName evidence="2">Uncharacterized protein</fullName>
    </submittedName>
</protein>
<comment type="caution">
    <text evidence="2">The sequence shown here is derived from an EMBL/GenBank/DDBJ whole genome shotgun (WGS) entry which is preliminary data.</text>
</comment>
<keyword evidence="3" id="KW-1185">Reference proteome</keyword>
<dbReference type="Proteomes" id="UP000093514">
    <property type="component" value="Unassembled WGS sequence"/>
</dbReference>